<comment type="caution">
    <text evidence="15">The sequence shown here is derived from an EMBL/GenBank/DDBJ whole genome shotgun (WGS) entry which is preliminary data.</text>
</comment>
<keyword evidence="9 12" id="KW-0949">S-adenosyl-L-methionine</keyword>
<dbReference type="GO" id="GO:0070042">
    <property type="term" value="F:rRNA (uridine-N3-)-methyltransferase activity"/>
    <property type="evidence" value="ECO:0007669"/>
    <property type="project" value="TreeGrafter"/>
</dbReference>
<dbReference type="Gene3D" id="2.40.240.20">
    <property type="entry name" value="Hypothetical PUA domain-like, domain 1"/>
    <property type="match status" value="1"/>
</dbReference>
<evidence type="ECO:0000256" key="2">
    <source>
        <dbReference type="ARBA" id="ARBA00005528"/>
    </source>
</evidence>
<dbReference type="PIRSF" id="PIRSF015601">
    <property type="entry name" value="MTase_slr0722"/>
    <property type="match status" value="1"/>
</dbReference>
<evidence type="ECO:0000256" key="7">
    <source>
        <dbReference type="ARBA" id="ARBA00022603"/>
    </source>
</evidence>
<dbReference type="Proteomes" id="UP000198615">
    <property type="component" value="Unassembled WGS sequence"/>
</dbReference>
<evidence type="ECO:0000259" key="14">
    <source>
        <dbReference type="Pfam" id="PF20260"/>
    </source>
</evidence>
<keyword evidence="5 12" id="KW-0963">Cytoplasm</keyword>
<sequence length="268" mass="29353">MRTDTPLAHPRLPGYTAPMKDGIETRLYVDAPLAAGGVVALGQDQAHYLKNVLRLGPGEGVALFNGRDGEWRAEIASVAKKSADLAVIEQTRPQRAEPDVWLAFAPIKRARIDFTAQKATELGASVLWPVMTRHTMVDRVNTERLRANAVEAAEQSDRLTVPDVREPAKLEALIEAWPADRALILADETGGPPIAEALSMHRERPMTRAGFLIGPEGGFAEPELDRLRKLPFVTRVSLGERLLRADTAALAVLAIWQALVGDWTARHD</sequence>
<accession>A0A8G2BNE1</accession>
<evidence type="ECO:0000256" key="8">
    <source>
        <dbReference type="ARBA" id="ARBA00022679"/>
    </source>
</evidence>
<dbReference type="NCBIfam" id="TIGR00046">
    <property type="entry name" value="RsmE family RNA methyltransferase"/>
    <property type="match status" value="1"/>
</dbReference>
<dbReference type="PANTHER" id="PTHR30027:SF3">
    <property type="entry name" value="16S RRNA (URACIL(1498)-N(3))-METHYLTRANSFERASE"/>
    <property type="match status" value="1"/>
</dbReference>
<gene>
    <name evidence="15" type="ORF">SAMN05660686_03975</name>
</gene>
<evidence type="ECO:0000256" key="10">
    <source>
        <dbReference type="ARBA" id="ARBA00025699"/>
    </source>
</evidence>
<dbReference type="InterPro" id="IPR029026">
    <property type="entry name" value="tRNA_m1G_MTases_N"/>
</dbReference>
<dbReference type="Pfam" id="PF04452">
    <property type="entry name" value="Methyltrans_RNA"/>
    <property type="match status" value="1"/>
</dbReference>
<comment type="similarity">
    <text evidence="2 12">Belongs to the RNA methyltransferase RsmE family.</text>
</comment>
<keyword evidence="6 12" id="KW-0698">rRNA processing</keyword>
<dbReference type="InterPro" id="IPR029028">
    <property type="entry name" value="Alpha/beta_knot_MTases"/>
</dbReference>
<dbReference type="InterPro" id="IPR006700">
    <property type="entry name" value="RsmE"/>
</dbReference>
<proteinExistence type="inferred from homology"/>
<dbReference type="InterPro" id="IPR015947">
    <property type="entry name" value="PUA-like_sf"/>
</dbReference>
<dbReference type="InterPro" id="IPR046887">
    <property type="entry name" value="RsmE_PUA-like"/>
</dbReference>
<reference evidence="15 16" key="1">
    <citation type="submission" date="2016-10" db="EMBL/GenBank/DDBJ databases">
        <authorList>
            <person name="Varghese N."/>
            <person name="Submissions S."/>
        </authorList>
    </citation>
    <scope>NUCLEOTIDE SEQUENCE [LARGE SCALE GENOMIC DNA]</scope>
    <source>
        <strain evidence="15 16">DSM 18839</strain>
    </source>
</reference>
<comment type="subcellular location">
    <subcellularLocation>
        <location evidence="1 12">Cytoplasm</location>
    </subcellularLocation>
</comment>
<evidence type="ECO:0000256" key="1">
    <source>
        <dbReference type="ARBA" id="ARBA00004496"/>
    </source>
</evidence>
<evidence type="ECO:0000259" key="13">
    <source>
        <dbReference type="Pfam" id="PF04452"/>
    </source>
</evidence>
<keyword evidence="16" id="KW-1185">Reference proteome</keyword>
<evidence type="ECO:0000256" key="4">
    <source>
        <dbReference type="ARBA" id="ARBA00013673"/>
    </source>
</evidence>
<evidence type="ECO:0000313" key="15">
    <source>
        <dbReference type="EMBL" id="SDG30849.1"/>
    </source>
</evidence>
<protein>
    <recommendedName>
        <fullName evidence="4 12">Ribosomal RNA small subunit methyltransferase E</fullName>
        <ecNumber evidence="3 12">2.1.1.193</ecNumber>
    </recommendedName>
</protein>
<dbReference type="SUPFAM" id="SSF88697">
    <property type="entry name" value="PUA domain-like"/>
    <property type="match status" value="1"/>
</dbReference>
<name>A0A8G2BNE1_9PROT</name>
<evidence type="ECO:0000256" key="6">
    <source>
        <dbReference type="ARBA" id="ARBA00022552"/>
    </source>
</evidence>
<evidence type="ECO:0000256" key="11">
    <source>
        <dbReference type="ARBA" id="ARBA00047944"/>
    </source>
</evidence>
<evidence type="ECO:0000256" key="5">
    <source>
        <dbReference type="ARBA" id="ARBA00022490"/>
    </source>
</evidence>
<comment type="function">
    <text evidence="10 12">Specifically methylates the N3 position of the uracil ring of uridine 1498 (m3U1498) in 16S rRNA. Acts on the fully assembled 30S ribosomal subunit.</text>
</comment>
<evidence type="ECO:0000256" key="9">
    <source>
        <dbReference type="ARBA" id="ARBA00022691"/>
    </source>
</evidence>
<feature type="domain" description="Ribosomal RNA small subunit methyltransferase E PUA-like" evidence="14">
    <location>
        <begin position="43"/>
        <end position="87"/>
    </location>
</feature>
<organism evidence="15 16">
    <name type="scientific">Thalassobaculum litoreum DSM 18839</name>
    <dbReference type="NCBI Taxonomy" id="1123362"/>
    <lineage>
        <taxon>Bacteria</taxon>
        <taxon>Pseudomonadati</taxon>
        <taxon>Pseudomonadota</taxon>
        <taxon>Alphaproteobacteria</taxon>
        <taxon>Rhodospirillales</taxon>
        <taxon>Thalassobaculaceae</taxon>
        <taxon>Thalassobaculum</taxon>
    </lineage>
</organism>
<dbReference type="EMBL" id="FNBW01000014">
    <property type="protein sequence ID" value="SDG30849.1"/>
    <property type="molecule type" value="Genomic_DNA"/>
</dbReference>
<dbReference type="AlphaFoldDB" id="A0A8G2BNE1"/>
<dbReference type="NCBIfam" id="NF008696">
    <property type="entry name" value="PRK11713.3-5"/>
    <property type="match status" value="1"/>
</dbReference>
<evidence type="ECO:0000256" key="3">
    <source>
        <dbReference type="ARBA" id="ARBA00012328"/>
    </source>
</evidence>
<dbReference type="PANTHER" id="PTHR30027">
    <property type="entry name" value="RIBOSOMAL RNA SMALL SUBUNIT METHYLTRANSFERASE E"/>
    <property type="match status" value="1"/>
</dbReference>
<keyword evidence="8 12" id="KW-0808">Transferase</keyword>
<feature type="domain" description="Ribosomal RNA small subunit methyltransferase E methyltransferase" evidence="13">
    <location>
        <begin position="98"/>
        <end position="257"/>
    </location>
</feature>
<keyword evidence="7 12" id="KW-0489">Methyltransferase</keyword>
<dbReference type="InterPro" id="IPR046886">
    <property type="entry name" value="RsmE_MTase_dom"/>
</dbReference>
<dbReference type="Gene3D" id="3.40.1280.10">
    <property type="match status" value="1"/>
</dbReference>
<dbReference type="SUPFAM" id="SSF75217">
    <property type="entry name" value="alpha/beta knot"/>
    <property type="match status" value="1"/>
</dbReference>
<evidence type="ECO:0000256" key="12">
    <source>
        <dbReference type="PIRNR" id="PIRNR015601"/>
    </source>
</evidence>
<dbReference type="EC" id="2.1.1.193" evidence="3 12"/>
<dbReference type="Pfam" id="PF20260">
    <property type="entry name" value="PUA_4"/>
    <property type="match status" value="1"/>
</dbReference>
<comment type="catalytic activity">
    <reaction evidence="11 12">
        <text>uridine(1498) in 16S rRNA + S-adenosyl-L-methionine = N(3)-methyluridine(1498) in 16S rRNA + S-adenosyl-L-homocysteine + H(+)</text>
        <dbReference type="Rhea" id="RHEA:42920"/>
        <dbReference type="Rhea" id="RHEA-COMP:10283"/>
        <dbReference type="Rhea" id="RHEA-COMP:10284"/>
        <dbReference type="ChEBI" id="CHEBI:15378"/>
        <dbReference type="ChEBI" id="CHEBI:57856"/>
        <dbReference type="ChEBI" id="CHEBI:59789"/>
        <dbReference type="ChEBI" id="CHEBI:65315"/>
        <dbReference type="ChEBI" id="CHEBI:74502"/>
        <dbReference type="EC" id="2.1.1.193"/>
    </reaction>
</comment>
<dbReference type="GO" id="GO:0005737">
    <property type="term" value="C:cytoplasm"/>
    <property type="evidence" value="ECO:0007669"/>
    <property type="project" value="UniProtKB-SubCell"/>
</dbReference>
<dbReference type="CDD" id="cd18084">
    <property type="entry name" value="RsmE-like"/>
    <property type="match status" value="1"/>
</dbReference>
<evidence type="ECO:0000313" key="16">
    <source>
        <dbReference type="Proteomes" id="UP000198615"/>
    </source>
</evidence>
<dbReference type="GO" id="GO:0070475">
    <property type="term" value="P:rRNA base methylation"/>
    <property type="evidence" value="ECO:0007669"/>
    <property type="project" value="TreeGrafter"/>
</dbReference>